<reference evidence="6 7" key="1">
    <citation type="submission" date="2021-05" db="EMBL/GenBank/DDBJ databases">
        <title>The draft genome of Geobacter luticola JCM 17780.</title>
        <authorList>
            <person name="Xu Z."/>
            <person name="Masuda Y."/>
            <person name="Itoh H."/>
            <person name="Senoo K."/>
        </authorList>
    </citation>
    <scope>NUCLEOTIDE SEQUENCE [LARGE SCALE GENOMIC DNA]</scope>
    <source>
        <strain evidence="6 7">JCM 17780</strain>
    </source>
</reference>
<dbReference type="InterPro" id="IPR000160">
    <property type="entry name" value="GGDEF_dom"/>
</dbReference>
<comment type="caution">
    <text evidence="6">The sequence shown here is derived from an EMBL/GenBank/DDBJ whole genome shotgun (WGS) entry which is preliminary data.</text>
</comment>
<feature type="transmembrane region" description="Helical" evidence="4">
    <location>
        <begin position="36"/>
        <end position="56"/>
    </location>
</feature>
<organism evidence="6 7">
    <name type="scientific">Geomobilimonas luticola</name>
    <dbReference type="NCBI Taxonomy" id="1114878"/>
    <lineage>
        <taxon>Bacteria</taxon>
        <taxon>Pseudomonadati</taxon>
        <taxon>Thermodesulfobacteriota</taxon>
        <taxon>Desulfuromonadia</taxon>
        <taxon>Geobacterales</taxon>
        <taxon>Geobacteraceae</taxon>
        <taxon>Geomobilimonas</taxon>
    </lineage>
</organism>
<feature type="compositionally biased region" description="Basic and acidic residues" evidence="3">
    <location>
        <begin position="344"/>
        <end position="357"/>
    </location>
</feature>
<feature type="transmembrane region" description="Helical" evidence="4">
    <location>
        <begin position="12"/>
        <end position="30"/>
    </location>
</feature>
<dbReference type="CDD" id="cd01949">
    <property type="entry name" value="GGDEF"/>
    <property type="match status" value="1"/>
</dbReference>
<dbReference type="PANTHER" id="PTHR45138">
    <property type="entry name" value="REGULATORY COMPONENTS OF SENSORY TRANSDUCTION SYSTEM"/>
    <property type="match status" value="1"/>
</dbReference>
<dbReference type="InterPro" id="IPR043128">
    <property type="entry name" value="Rev_trsase/Diguanyl_cyclase"/>
</dbReference>
<evidence type="ECO:0000256" key="4">
    <source>
        <dbReference type="SAM" id="Phobius"/>
    </source>
</evidence>
<dbReference type="RefSeq" id="WP_214175383.1">
    <property type="nucleotide sequence ID" value="NZ_JAHCVK010000003.1"/>
</dbReference>
<comment type="catalytic activity">
    <reaction evidence="2">
        <text>2 GTP = 3',3'-c-di-GMP + 2 diphosphate</text>
        <dbReference type="Rhea" id="RHEA:24898"/>
        <dbReference type="ChEBI" id="CHEBI:33019"/>
        <dbReference type="ChEBI" id="CHEBI:37565"/>
        <dbReference type="ChEBI" id="CHEBI:58805"/>
        <dbReference type="EC" id="2.7.7.65"/>
    </reaction>
</comment>
<dbReference type="SUPFAM" id="SSF55073">
    <property type="entry name" value="Nucleotide cyclase"/>
    <property type="match status" value="1"/>
</dbReference>
<feature type="transmembrane region" description="Helical" evidence="4">
    <location>
        <begin position="63"/>
        <end position="81"/>
    </location>
</feature>
<feature type="transmembrane region" description="Helical" evidence="4">
    <location>
        <begin position="193"/>
        <end position="210"/>
    </location>
</feature>
<dbReference type="Pfam" id="PF00990">
    <property type="entry name" value="GGDEF"/>
    <property type="match status" value="2"/>
</dbReference>
<dbReference type="InterPro" id="IPR029787">
    <property type="entry name" value="Nucleotide_cyclase"/>
</dbReference>
<keyword evidence="7" id="KW-1185">Reference proteome</keyword>
<feature type="domain" description="GGDEF" evidence="5">
    <location>
        <begin position="261"/>
        <end position="410"/>
    </location>
</feature>
<dbReference type="PANTHER" id="PTHR45138:SF9">
    <property type="entry name" value="DIGUANYLATE CYCLASE DGCM-RELATED"/>
    <property type="match status" value="1"/>
</dbReference>
<evidence type="ECO:0000256" key="2">
    <source>
        <dbReference type="ARBA" id="ARBA00034247"/>
    </source>
</evidence>
<evidence type="ECO:0000259" key="5">
    <source>
        <dbReference type="PROSITE" id="PS50887"/>
    </source>
</evidence>
<dbReference type="PROSITE" id="PS50887">
    <property type="entry name" value="GGDEF"/>
    <property type="match status" value="1"/>
</dbReference>
<dbReference type="Proteomes" id="UP000756860">
    <property type="component" value="Unassembled WGS sequence"/>
</dbReference>
<evidence type="ECO:0000256" key="3">
    <source>
        <dbReference type="SAM" id="MobiDB-lite"/>
    </source>
</evidence>
<keyword evidence="4" id="KW-1133">Transmembrane helix</keyword>
<feature type="transmembrane region" description="Helical" evidence="4">
    <location>
        <begin position="123"/>
        <end position="143"/>
    </location>
</feature>
<dbReference type="EMBL" id="JAHCVK010000003">
    <property type="protein sequence ID" value="MBT0653383.1"/>
    <property type="molecule type" value="Genomic_DNA"/>
</dbReference>
<evidence type="ECO:0000256" key="1">
    <source>
        <dbReference type="ARBA" id="ARBA00012528"/>
    </source>
</evidence>
<keyword evidence="4" id="KW-0472">Membrane</keyword>
<dbReference type="NCBIfam" id="TIGR00254">
    <property type="entry name" value="GGDEF"/>
    <property type="match status" value="1"/>
</dbReference>
<gene>
    <name evidence="6" type="ORF">KI810_09980</name>
</gene>
<evidence type="ECO:0000313" key="7">
    <source>
        <dbReference type="Proteomes" id="UP000756860"/>
    </source>
</evidence>
<feature type="transmembrane region" description="Helical" evidence="4">
    <location>
        <begin position="93"/>
        <end position="111"/>
    </location>
</feature>
<dbReference type="InterPro" id="IPR050469">
    <property type="entry name" value="Diguanylate_Cyclase"/>
</dbReference>
<keyword evidence="4" id="KW-0812">Transmembrane</keyword>
<sequence>MRHPLLKNLTAFALPAILLVAASLILPRIATFPAEWQAHLVSAPYLIFATLIILSFHFNRGRIFCVALLLGVAYWSCRVYLQQGLVDFRAGMIYQSLAVLLPVNITLFCFVRERGVLTTAGRLRLAFLAGQAFMVAWFVRYNYVEVQQFMGRELVASPFLERFLLPQSALFLFFAGGLLIAAKLLVRPAPLESGMFGALLAVAVVCNWLATEHLVPLFMGTAGLLLIISVVQDSHNMAYRDDLTGLPSRRALNEQLMGLGRHYAIAMLDVDHFKKFNDIYGHDVGDQVLRMVASRMQGVKGGGRAFRYGGEEFTILFPRRCLADAVPHLEEVRSTIAGYQMKIRSVDRPKDGQEGKKQRGAGNSDQTVSVTISIGVAECCDGSATPEAVIKAADQALYRAKQKGRNQVCT</sequence>
<evidence type="ECO:0000313" key="6">
    <source>
        <dbReference type="EMBL" id="MBT0653383.1"/>
    </source>
</evidence>
<name>A0ABS5SDF7_9BACT</name>
<dbReference type="EC" id="2.7.7.65" evidence="1"/>
<feature type="transmembrane region" description="Helical" evidence="4">
    <location>
        <begin position="216"/>
        <end position="232"/>
    </location>
</feature>
<feature type="region of interest" description="Disordered" evidence="3">
    <location>
        <begin position="344"/>
        <end position="364"/>
    </location>
</feature>
<proteinExistence type="predicted"/>
<dbReference type="Gene3D" id="3.30.70.270">
    <property type="match status" value="1"/>
</dbReference>
<accession>A0ABS5SDF7</accession>
<protein>
    <recommendedName>
        <fullName evidence="1">diguanylate cyclase</fullName>
        <ecNumber evidence="1">2.7.7.65</ecNumber>
    </recommendedName>
</protein>
<feature type="transmembrane region" description="Helical" evidence="4">
    <location>
        <begin position="163"/>
        <end position="186"/>
    </location>
</feature>
<dbReference type="SMART" id="SM00267">
    <property type="entry name" value="GGDEF"/>
    <property type="match status" value="1"/>
</dbReference>